<accession>A0AAJ5WA11</accession>
<keyword evidence="1" id="KW-0732">Signal</keyword>
<evidence type="ECO:0000313" key="2">
    <source>
        <dbReference type="EMBL" id="WEK20510.1"/>
    </source>
</evidence>
<feature type="signal peptide" evidence="1">
    <location>
        <begin position="1"/>
        <end position="17"/>
    </location>
</feature>
<evidence type="ECO:0000256" key="1">
    <source>
        <dbReference type="SAM" id="SignalP"/>
    </source>
</evidence>
<gene>
    <name evidence="2" type="ORF">P0Y49_05085</name>
</gene>
<sequence length="540" mass="59429">MKQLLLVIFFVPVLASAQRTITIDLDKSDLTQTTRAGNTDIVLKFSNCDAGGQINATIKKTGAGPKQKVINCSEGIKLSLSEVLSTTMSLKAGAKFLAISFDTKGAATLVKDQGGNGAAAKPVSFYDESTLKPEHFDDKDKKYRMVEYFPCRPGYETKNHGNARRGFWYNLFGNDKGDGAVFVINNFNVLKYDISVGNTFENRFTEVPALFNTVGGLISDGVKAESGVTIVEDIQAIMVLNRQLKKIMTEDCLDFEEAKKQFKTNVEATFVENGKFCGIDCFYNEKVGAEITSAGTREKFNENMKAQLHLTITPDSLVTETIAMYELLMSTKFQYHSNIIQLENADEVVYTLNIKGKTGVKNANINVTNQPIRVPIFGGVKIDFSTGFYYSTIKNEKYALRSIAINDSTNKKEIVNEGNFSGGTAGINALMHIYPRLSKHFNASLTFGVGKALDLNYSILFGGSLLFGRDNRFALSGGWNLSNIKVLSQANLDSTGSRVQLANDATDVKYDNKFKRGAFVSFTYSLSGKKAQPAAEKEEK</sequence>
<protein>
    <recommendedName>
        <fullName evidence="4">Outer membrane protein beta-barrel domain-containing protein</fullName>
    </recommendedName>
</protein>
<name>A0AAJ5WA11_9SPHI</name>
<dbReference type="Proteomes" id="UP001214530">
    <property type="component" value="Chromosome"/>
</dbReference>
<dbReference type="AlphaFoldDB" id="A0AAJ5WA11"/>
<evidence type="ECO:0008006" key="4">
    <source>
        <dbReference type="Google" id="ProtNLM"/>
    </source>
</evidence>
<proteinExistence type="predicted"/>
<feature type="chain" id="PRO_5042617782" description="Outer membrane protein beta-barrel domain-containing protein" evidence="1">
    <location>
        <begin position="18"/>
        <end position="540"/>
    </location>
</feature>
<organism evidence="2 3">
    <name type="scientific">Candidatus Pedobacter colombiensis</name>
    <dbReference type="NCBI Taxonomy" id="3121371"/>
    <lineage>
        <taxon>Bacteria</taxon>
        <taxon>Pseudomonadati</taxon>
        <taxon>Bacteroidota</taxon>
        <taxon>Sphingobacteriia</taxon>
        <taxon>Sphingobacteriales</taxon>
        <taxon>Sphingobacteriaceae</taxon>
        <taxon>Pedobacter</taxon>
    </lineage>
</organism>
<dbReference type="EMBL" id="CP119313">
    <property type="protein sequence ID" value="WEK20510.1"/>
    <property type="molecule type" value="Genomic_DNA"/>
</dbReference>
<reference evidence="2" key="1">
    <citation type="submission" date="2023-03" db="EMBL/GenBank/DDBJ databases">
        <title>Andean soil-derived lignocellulolytic bacterial consortium as a source of novel taxa and putative plastic-active enzymes.</title>
        <authorList>
            <person name="Diaz-Garcia L."/>
            <person name="Chuvochina M."/>
            <person name="Feuerriegel G."/>
            <person name="Bunk B."/>
            <person name="Sproer C."/>
            <person name="Streit W.R."/>
            <person name="Rodriguez L.M."/>
            <person name="Overmann J."/>
            <person name="Jimenez D.J."/>
        </authorList>
    </citation>
    <scope>NUCLEOTIDE SEQUENCE</scope>
    <source>
        <strain evidence="2">MAG 3858</strain>
    </source>
</reference>
<evidence type="ECO:0000313" key="3">
    <source>
        <dbReference type="Proteomes" id="UP001214530"/>
    </source>
</evidence>